<reference evidence="1" key="2">
    <citation type="journal article" date="2021" name="PeerJ">
        <title>Extensive microbial diversity within the chicken gut microbiome revealed by metagenomics and culture.</title>
        <authorList>
            <person name="Gilroy R."/>
            <person name="Ravi A."/>
            <person name="Getino M."/>
            <person name="Pursley I."/>
            <person name="Horton D.L."/>
            <person name="Alikhan N.F."/>
            <person name="Baker D."/>
            <person name="Gharbi K."/>
            <person name="Hall N."/>
            <person name="Watson M."/>
            <person name="Adriaenssens E.M."/>
            <person name="Foster-Nyarko E."/>
            <person name="Jarju S."/>
            <person name="Secka A."/>
            <person name="Antonio M."/>
            <person name="Oren A."/>
            <person name="Chaudhuri R.R."/>
            <person name="La Ragione R."/>
            <person name="Hildebrand F."/>
            <person name="Pallen M.J."/>
        </authorList>
    </citation>
    <scope>NUCLEOTIDE SEQUENCE</scope>
    <source>
        <strain evidence="1">CHK158-818</strain>
    </source>
</reference>
<evidence type="ECO:0000313" key="2">
    <source>
        <dbReference type="Proteomes" id="UP000824112"/>
    </source>
</evidence>
<evidence type="ECO:0000313" key="1">
    <source>
        <dbReference type="EMBL" id="HIU54377.1"/>
    </source>
</evidence>
<name>A0A9D1M6B1_9BACT</name>
<proteinExistence type="predicted"/>
<protein>
    <submittedName>
        <fullName evidence="1">Uncharacterized protein</fullName>
    </submittedName>
</protein>
<organism evidence="1 2">
    <name type="scientific">Candidatus Gallibacteroides avistercoris</name>
    <dbReference type="NCBI Taxonomy" id="2840833"/>
    <lineage>
        <taxon>Bacteria</taxon>
        <taxon>Pseudomonadati</taxon>
        <taxon>Bacteroidota</taxon>
        <taxon>Bacteroidia</taxon>
        <taxon>Bacteroidales</taxon>
        <taxon>Bacteroidaceae</taxon>
        <taxon>Bacteroidaceae incertae sedis</taxon>
        <taxon>Candidatus Gallibacteroides</taxon>
    </lineage>
</organism>
<dbReference type="EMBL" id="DVNA01000023">
    <property type="protein sequence ID" value="HIU54377.1"/>
    <property type="molecule type" value="Genomic_DNA"/>
</dbReference>
<accession>A0A9D1M6B1</accession>
<sequence>MNRLEKNKHLSAVVKSGIFLVWLFLSLPVYSQVDLRKYPFRSLEGFAFVRAAYLQSMVDLMRSDKYNMEITFPEEGWTKQSINEKFDLNFNHVTDLSYRIVSKDNRVVVLYSFCPDSLENGFPATCKGWVDTLTSSGRKALRYDKKYAQEKFGTDYAGHFPLDMKRLRKMGGITIRDLDVFSRCEVVWFYHPDNHTLVQLEYYYDPKEYPHPKNPRPAIDIDKCIEETAGMIRFRK</sequence>
<dbReference type="AlphaFoldDB" id="A0A9D1M6B1"/>
<reference evidence="1" key="1">
    <citation type="submission" date="2020-10" db="EMBL/GenBank/DDBJ databases">
        <authorList>
            <person name="Gilroy R."/>
        </authorList>
    </citation>
    <scope>NUCLEOTIDE SEQUENCE</scope>
    <source>
        <strain evidence="1">CHK158-818</strain>
    </source>
</reference>
<comment type="caution">
    <text evidence="1">The sequence shown here is derived from an EMBL/GenBank/DDBJ whole genome shotgun (WGS) entry which is preliminary data.</text>
</comment>
<dbReference type="Proteomes" id="UP000824112">
    <property type="component" value="Unassembled WGS sequence"/>
</dbReference>
<gene>
    <name evidence="1" type="ORF">IAB03_01055</name>
</gene>